<organism evidence="2 3">
    <name type="scientific">Paenibacillus phytorum</name>
    <dbReference type="NCBI Taxonomy" id="2654977"/>
    <lineage>
        <taxon>Bacteria</taxon>
        <taxon>Bacillati</taxon>
        <taxon>Bacillota</taxon>
        <taxon>Bacilli</taxon>
        <taxon>Bacillales</taxon>
        <taxon>Paenibacillaceae</taxon>
        <taxon>Paenibacillus</taxon>
    </lineage>
</organism>
<dbReference type="RefSeq" id="WP_171645381.1">
    <property type="nucleotide sequence ID" value="NZ_WHOA01000147.1"/>
</dbReference>
<evidence type="ECO:0000259" key="1">
    <source>
        <dbReference type="Pfam" id="PF07728"/>
    </source>
</evidence>
<dbReference type="Gene3D" id="3.40.50.300">
    <property type="entry name" value="P-loop containing nucleotide triphosphate hydrolases"/>
    <property type="match status" value="1"/>
</dbReference>
<feature type="domain" description="ATPase dynein-related AAA" evidence="1">
    <location>
        <begin position="101"/>
        <end position="182"/>
    </location>
</feature>
<dbReference type="InterPro" id="IPR027417">
    <property type="entry name" value="P-loop_NTPase"/>
</dbReference>
<dbReference type="InterPro" id="IPR052934">
    <property type="entry name" value="Methyl-DNA_Rec/Restrict_Enz"/>
</dbReference>
<dbReference type="InterPro" id="IPR011704">
    <property type="entry name" value="ATPase_dyneun-rel_AAA"/>
</dbReference>
<dbReference type="PANTHER" id="PTHR37291">
    <property type="entry name" value="5-METHYLCYTOSINE-SPECIFIC RESTRICTION ENZYME B"/>
    <property type="match status" value="1"/>
</dbReference>
<protein>
    <submittedName>
        <fullName evidence="2">AAA domain-containing protein</fullName>
    </submittedName>
</protein>
<proteinExistence type="predicted"/>
<dbReference type="Pfam" id="PF07728">
    <property type="entry name" value="AAA_5"/>
    <property type="match status" value="1"/>
</dbReference>
<comment type="caution">
    <text evidence="2">The sequence shown here is derived from an EMBL/GenBank/DDBJ whole genome shotgun (WGS) entry which is preliminary data.</text>
</comment>
<keyword evidence="3" id="KW-1185">Reference proteome</keyword>
<evidence type="ECO:0000313" key="2">
    <source>
        <dbReference type="EMBL" id="NOU73982.1"/>
    </source>
</evidence>
<dbReference type="SUPFAM" id="SSF52540">
    <property type="entry name" value="P-loop containing nucleoside triphosphate hydrolases"/>
    <property type="match status" value="1"/>
</dbReference>
<dbReference type="Proteomes" id="UP000616779">
    <property type="component" value="Unassembled WGS sequence"/>
</dbReference>
<name>A0ABX1XZI4_9BACL</name>
<accession>A0ABX1XZI4</accession>
<reference evidence="2 3" key="1">
    <citation type="submission" date="2019-10" db="EMBL/GenBank/DDBJ databases">
        <title>Description of Paenibacillus terrestris sp. nov.</title>
        <authorList>
            <person name="Carlier A."/>
            <person name="Qi S."/>
        </authorList>
    </citation>
    <scope>NUCLEOTIDE SEQUENCE [LARGE SCALE GENOMIC DNA]</scope>
    <source>
        <strain evidence="2 3">LMG 31458</strain>
    </source>
</reference>
<sequence length="333" mass="38615">MERFKHWMRQGDIVVVSGGNKLVRAIGKITGDYYFDQDAYPEYMHFRDVEWLFVDNENMIPVERILKEKIFSQQAIYMFGHEDLNMESLRELIAGERSTGTGESQYVLIIDEINRGNISKIFGELITLVESDKRMGQINELSVTLPYSGQRFSVPSNVHLLGTMNTADRSIALLDTALRRRFDFKEMMPRYDLLPDNVEGINVRKLLQTINDRIEFLYDRDHQIGHAYFMTEHLTADYVKQVMVSKVIPLLQEYFYENWESVELVLGGAGKALDNDYLLSKIKLTHRGLFGKSDVADLDKFRYSVQANPSNMALIRVYESLSTLNTEEQDDFE</sequence>
<dbReference type="PANTHER" id="PTHR37291:SF1">
    <property type="entry name" value="TYPE IV METHYL-DIRECTED RESTRICTION ENZYME ECOKMCRB SUBUNIT"/>
    <property type="match status" value="1"/>
</dbReference>
<evidence type="ECO:0000313" key="3">
    <source>
        <dbReference type="Proteomes" id="UP000616779"/>
    </source>
</evidence>
<dbReference type="EMBL" id="WHOA01000147">
    <property type="protein sequence ID" value="NOU73982.1"/>
    <property type="molecule type" value="Genomic_DNA"/>
</dbReference>
<gene>
    <name evidence="2" type="ORF">GC098_21705</name>
</gene>